<dbReference type="PANTHER" id="PTHR30474">
    <property type="entry name" value="CELL CYCLE PROTEIN"/>
    <property type="match status" value="1"/>
</dbReference>
<feature type="transmembrane region" description="Helical" evidence="8">
    <location>
        <begin position="54"/>
        <end position="72"/>
    </location>
</feature>
<dbReference type="EMBL" id="JAQGEF010000032">
    <property type="protein sequence ID" value="MDA3616509.1"/>
    <property type="molecule type" value="Genomic_DNA"/>
</dbReference>
<dbReference type="InterPro" id="IPR001182">
    <property type="entry name" value="FtsW/RodA"/>
</dbReference>
<protein>
    <recommendedName>
        <fullName evidence="7">Cell wall polymerase</fullName>
    </recommendedName>
    <alternativeName>
        <fullName evidence="6">Peptidoglycan polymerase</fullName>
    </alternativeName>
</protein>
<feature type="transmembrane region" description="Helical" evidence="8">
    <location>
        <begin position="236"/>
        <end position="255"/>
    </location>
</feature>
<organism evidence="9 10">
    <name type="scientific">Polluticaenibacter yanchengensis</name>
    <dbReference type="NCBI Taxonomy" id="3014562"/>
    <lineage>
        <taxon>Bacteria</taxon>
        <taxon>Pseudomonadati</taxon>
        <taxon>Bacteroidota</taxon>
        <taxon>Chitinophagia</taxon>
        <taxon>Chitinophagales</taxon>
        <taxon>Chitinophagaceae</taxon>
        <taxon>Polluticaenibacter</taxon>
    </lineage>
</organism>
<name>A0ABT4UNU3_9BACT</name>
<feature type="transmembrane region" description="Helical" evidence="8">
    <location>
        <begin position="147"/>
        <end position="164"/>
    </location>
</feature>
<comment type="caution">
    <text evidence="9">The sequence shown here is derived from an EMBL/GenBank/DDBJ whole genome shotgun (WGS) entry which is preliminary data.</text>
</comment>
<evidence type="ECO:0000256" key="6">
    <source>
        <dbReference type="ARBA" id="ARBA00032370"/>
    </source>
</evidence>
<evidence type="ECO:0000256" key="7">
    <source>
        <dbReference type="ARBA" id="ARBA00033270"/>
    </source>
</evidence>
<evidence type="ECO:0000313" key="9">
    <source>
        <dbReference type="EMBL" id="MDA3616509.1"/>
    </source>
</evidence>
<evidence type="ECO:0000256" key="8">
    <source>
        <dbReference type="SAM" id="Phobius"/>
    </source>
</evidence>
<evidence type="ECO:0000256" key="4">
    <source>
        <dbReference type="ARBA" id="ARBA00022989"/>
    </source>
</evidence>
<keyword evidence="10" id="KW-1185">Reference proteome</keyword>
<dbReference type="InterPro" id="IPR018365">
    <property type="entry name" value="Cell_cycle_FtsW-rel_CS"/>
</dbReference>
<evidence type="ECO:0000256" key="5">
    <source>
        <dbReference type="ARBA" id="ARBA00023136"/>
    </source>
</evidence>
<comment type="subcellular location">
    <subcellularLocation>
        <location evidence="1">Membrane</location>
        <topology evidence="1">Multi-pass membrane protein</topology>
    </subcellularLocation>
</comment>
<evidence type="ECO:0000256" key="2">
    <source>
        <dbReference type="ARBA" id="ARBA00022692"/>
    </source>
</evidence>
<feature type="transmembrane region" description="Helical" evidence="8">
    <location>
        <begin position="386"/>
        <end position="412"/>
    </location>
</feature>
<dbReference type="NCBIfam" id="NF037961">
    <property type="entry name" value="RodA_shape"/>
    <property type="match status" value="1"/>
</dbReference>
<dbReference type="PROSITE" id="PS00428">
    <property type="entry name" value="FTSW_RODA_SPOVE"/>
    <property type="match status" value="1"/>
</dbReference>
<feature type="transmembrane region" description="Helical" evidence="8">
    <location>
        <begin position="84"/>
        <end position="103"/>
    </location>
</feature>
<dbReference type="RefSeq" id="WP_407032839.1">
    <property type="nucleotide sequence ID" value="NZ_JAQGEF010000032.1"/>
</dbReference>
<sequence length="448" mass="49500">MTQNELKISKGIDFTIIILYLILVCIGITCIFSVEHKPDDDILGNILKFNTNYAKQILFTFIGLLVGTFILLTDSKFFSAMANLFYAFGIMLMLATFVIGKNVNGSSSWIPLGFMNLQPAELCKIFVALAIAKYLSRSDTDFSKPRSQLIAAAICLTPAILSILQKETGLALVYFSFIFVLFREGLPSVYLISAAFLGVLGVASLVVDTNVLTIALLVIAFVAFMLLKRKIRRNRFILLFLLGGLAFSVGTQRLAVPYVLNNVFKCYQSTRILAMVGKEYDCSLNKESKLAEADENKKAPRKTDDYNVRQSKMAIGSGGFWGKGFLKGTVTQGSFVPEQHTDFIFTALGESFGFWGSVILAGLYLTLLIVIINVAERQKSAFSRIYAYGVASVIFFHVSINMLMTMGLAPVIGIPLPLMSYGGSSLLTFTIMLFILVRLDADRQLNVR</sequence>
<feature type="transmembrane region" description="Helical" evidence="8">
    <location>
        <begin position="198"/>
        <end position="224"/>
    </location>
</feature>
<reference evidence="9 10" key="1">
    <citation type="submission" date="2022-12" db="EMBL/GenBank/DDBJ databases">
        <title>Chitinophagaceae gen. sp. nov., a new member of the family Chitinophagaceae, isolated from soil in a chemical factory.</title>
        <authorList>
            <person name="Ke Z."/>
        </authorList>
    </citation>
    <scope>NUCLEOTIDE SEQUENCE [LARGE SCALE GENOMIC DNA]</scope>
    <source>
        <strain evidence="9 10">LY-5</strain>
    </source>
</reference>
<accession>A0ABT4UNU3</accession>
<feature type="transmembrane region" description="Helical" evidence="8">
    <location>
        <begin position="171"/>
        <end position="192"/>
    </location>
</feature>
<dbReference type="PANTHER" id="PTHR30474:SF1">
    <property type="entry name" value="PEPTIDOGLYCAN GLYCOSYLTRANSFERASE MRDB"/>
    <property type="match status" value="1"/>
</dbReference>
<feature type="transmembrane region" description="Helical" evidence="8">
    <location>
        <begin position="12"/>
        <end position="34"/>
    </location>
</feature>
<keyword evidence="2 8" id="KW-0812">Transmembrane</keyword>
<dbReference type="Pfam" id="PF01098">
    <property type="entry name" value="FTSW_RODA_SPOVE"/>
    <property type="match status" value="2"/>
</dbReference>
<keyword evidence="3" id="KW-0133">Cell shape</keyword>
<evidence type="ECO:0000256" key="1">
    <source>
        <dbReference type="ARBA" id="ARBA00004141"/>
    </source>
</evidence>
<evidence type="ECO:0000256" key="3">
    <source>
        <dbReference type="ARBA" id="ARBA00022960"/>
    </source>
</evidence>
<feature type="transmembrane region" description="Helical" evidence="8">
    <location>
        <begin position="352"/>
        <end position="374"/>
    </location>
</feature>
<dbReference type="Proteomes" id="UP001210231">
    <property type="component" value="Unassembled WGS sequence"/>
</dbReference>
<keyword evidence="4 8" id="KW-1133">Transmembrane helix</keyword>
<keyword evidence="5 8" id="KW-0472">Membrane</keyword>
<evidence type="ECO:0000313" key="10">
    <source>
        <dbReference type="Proteomes" id="UP001210231"/>
    </source>
</evidence>
<proteinExistence type="predicted"/>
<feature type="transmembrane region" description="Helical" evidence="8">
    <location>
        <begin position="418"/>
        <end position="439"/>
    </location>
</feature>
<gene>
    <name evidence="9" type="primary">rodA</name>
    <name evidence="9" type="ORF">O3P16_16985</name>
</gene>